<dbReference type="Proteomes" id="UP000478064">
    <property type="component" value="Unassembled WGS sequence"/>
</dbReference>
<evidence type="ECO:0000313" key="2">
    <source>
        <dbReference type="Proteomes" id="UP000478064"/>
    </source>
</evidence>
<proteinExistence type="predicted"/>
<dbReference type="EMBL" id="WIVU01000240">
    <property type="protein sequence ID" value="MQU09681.1"/>
    <property type="molecule type" value="Genomic_DNA"/>
</dbReference>
<accession>A0A6L5I4R3</accession>
<reference evidence="1 2" key="1">
    <citation type="submission" date="2019-10" db="EMBL/GenBank/DDBJ databases">
        <title>Evaluation of single-gene subtyping targets for Pseudomonas.</title>
        <authorList>
            <person name="Reichler S.J."/>
            <person name="Orsi R.H."/>
            <person name="Wiedmann M."/>
            <person name="Martin N.H."/>
            <person name="Murphy S.I."/>
        </authorList>
    </citation>
    <scope>NUCLEOTIDE SEQUENCE [LARGE SCALE GENOMIC DNA]</scope>
    <source>
        <strain evidence="1 2">FSL R10-1637</strain>
    </source>
</reference>
<dbReference type="AlphaFoldDB" id="A0A6L5I4R3"/>
<name>A0A6L5I4R3_9PSED</name>
<evidence type="ECO:0000313" key="1">
    <source>
        <dbReference type="EMBL" id="MQU09681.1"/>
    </source>
</evidence>
<gene>
    <name evidence="1" type="ORF">GHO27_29080</name>
</gene>
<protein>
    <submittedName>
        <fullName evidence="1">Uncharacterized protein</fullName>
    </submittedName>
</protein>
<comment type="caution">
    <text evidence="1">The sequence shown here is derived from an EMBL/GenBank/DDBJ whole genome shotgun (WGS) entry which is preliminary data.</text>
</comment>
<organism evidence="1 2">
    <name type="scientific">Pseudomonas helleri</name>
    <dbReference type="NCBI Taxonomy" id="1608996"/>
    <lineage>
        <taxon>Bacteria</taxon>
        <taxon>Pseudomonadati</taxon>
        <taxon>Pseudomonadota</taxon>
        <taxon>Gammaproteobacteria</taxon>
        <taxon>Pseudomonadales</taxon>
        <taxon>Pseudomonadaceae</taxon>
        <taxon>Pseudomonas</taxon>
    </lineage>
</organism>
<sequence>MAAVVLGVERALLLLDPRWAGAGAGRAMGFGVFGYPSPQSVVGEVGGQTIVFVAGQAVVEVPGEAGFFAVVEAFKQVAARVVGVVLAEVVAQSAGRVEGEGLS</sequence>